<evidence type="ECO:0000259" key="3">
    <source>
        <dbReference type="PROSITE" id="PS51186"/>
    </source>
</evidence>
<evidence type="ECO:0000313" key="4">
    <source>
        <dbReference type="EMBL" id="MFL9926728.1"/>
    </source>
</evidence>
<dbReference type="Pfam" id="PF00583">
    <property type="entry name" value="Acetyltransf_1"/>
    <property type="match status" value="1"/>
</dbReference>
<keyword evidence="2 4" id="KW-0012">Acyltransferase</keyword>
<proteinExistence type="predicted"/>
<dbReference type="EC" id="2.3.1.-" evidence="4"/>
<dbReference type="GO" id="GO:0016746">
    <property type="term" value="F:acyltransferase activity"/>
    <property type="evidence" value="ECO:0007669"/>
    <property type="project" value="UniProtKB-KW"/>
</dbReference>
<evidence type="ECO:0000256" key="2">
    <source>
        <dbReference type="ARBA" id="ARBA00023315"/>
    </source>
</evidence>
<dbReference type="InterPro" id="IPR000182">
    <property type="entry name" value="GNAT_dom"/>
</dbReference>
<protein>
    <submittedName>
        <fullName evidence="4">GNAT family N-acetyltransferase</fullName>
        <ecNumber evidence="4">2.3.1.-</ecNumber>
    </submittedName>
</protein>
<dbReference type="SUPFAM" id="SSF55729">
    <property type="entry name" value="Acyl-CoA N-acyltransferases (Nat)"/>
    <property type="match status" value="1"/>
</dbReference>
<dbReference type="Gene3D" id="3.40.630.30">
    <property type="match status" value="1"/>
</dbReference>
<dbReference type="InterPro" id="IPR016181">
    <property type="entry name" value="Acyl_CoA_acyltransferase"/>
</dbReference>
<sequence length="184" mass="19432">MAADIITDPGALCGVEGAGAMPACTIRAATPADVEGIAQLFNLPGFRNGTLRMPHQTVEQTRKWLETSAAAGGMNLIAVKGQHIVGQASLTRFVGRRSHAAGIGMGVHDAHCGEGIGSALLGELIEAADNWLAVQRLELTVFSDNQAAIALYRKFGFQTEGEHKAFAFRDGSYVDALCMARLHA</sequence>
<name>A0ABW9AG29_9BURK</name>
<evidence type="ECO:0000256" key="1">
    <source>
        <dbReference type="ARBA" id="ARBA00022679"/>
    </source>
</evidence>
<organism evidence="4 5">
    <name type="scientific">Herbaspirillum lusitanum</name>
    <dbReference type="NCBI Taxonomy" id="213312"/>
    <lineage>
        <taxon>Bacteria</taxon>
        <taxon>Pseudomonadati</taxon>
        <taxon>Pseudomonadota</taxon>
        <taxon>Betaproteobacteria</taxon>
        <taxon>Burkholderiales</taxon>
        <taxon>Oxalobacteraceae</taxon>
        <taxon>Herbaspirillum</taxon>
    </lineage>
</organism>
<dbReference type="CDD" id="cd04301">
    <property type="entry name" value="NAT_SF"/>
    <property type="match status" value="1"/>
</dbReference>
<dbReference type="InterPro" id="IPR050832">
    <property type="entry name" value="Bact_Acetyltransf"/>
</dbReference>
<accession>A0ABW9AG29</accession>
<dbReference type="EMBL" id="JAQQFM010000009">
    <property type="protein sequence ID" value="MFL9926728.1"/>
    <property type="molecule type" value="Genomic_DNA"/>
</dbReference>
<evidence type="ECO:0000313" key="5">
    <source>
        <dbReference type="Proteomes" id="UP001629246"/>
    </source>
</evidence>
<dbReference type="PROSITE" id="PS51186">
    <property type="entry name" value="GNAT"/>
    <property type="match status" value="1"/>
</dbReference>
<dbReference type="Proteomes" id="UP001629246">
    <property type="component" value="Unassembled WGS sequence"/>
</dbReference>
<reference evidence="4 5" key="1">
    <citation type="journal article" date="2024" name="Chem. Sci.">
        <title>Discovery of megapolipeptins by genome mining of a Burkholderiales bacteria collection.</title>
        <authorList>
            <person name="Paulo B.S."/>
            <person name="Recchia M.J.J."/>
            <person name="Lee S."/>
            <person name="Fergusson C.H."/>
            <person name="Romanowski S.B."/>
            <person name="Hernandez A."/>
            <person name="Krull N."/>
            <person name="Liu D.Y."/>
            <person name="Cavanagh H."/>
            <person name="Bos A."/>
            <person name="Gray C.A."/>
            <person name="Murphy B.T."/>
            <person name="Linington R.G."/>
            <person name="Eustaquio A.S."/>
        </authorList>
    </citation>
    <scope>NUCLEOTIDE SEQUENCE [LARGE SCALE GENOMIC DNA]</scope>
    <source>
        <strain evidence="4 5">RL21-008-BIB-A</strain>
    </source>
</reference>
<gene>
    <name evidence="4" type="ORF">PQR62_20815</name>
</gene>
<keyword evidence="1 4" id="KW-0808">Transferase</keyword>
<keyword evidence="5" id="KW-1185">Reference proteome</keyword>
<dbReference type="PANTHER" id="PTHR43877">
    <property type="entry name" value="AMINOALKYLPHOSPHONATE N-ACETYLTRANSFERASE-RELATED-RELATED"/>
    <property type="match status" value="1"/>
</dbReference>
<comment type="caution">
    <text evidence="4">The sequence shown here is derived from an EMBL/GenBank/DDBJ whole genome shotgun (WGS) entry which is preliminary data.</text>
</comment>
<feature type="domain" description="N-acetyltransferase" evidence="3">
    <location>
        <begin position="24"/>
        <end position="184"/>
    </location>
</feature>
<dbReference type="RefSeq" id="WP_408159942.1">
    <property type="nucleotide sequence ID" value="NZ_JAQQFM010000009.1"/>
</dbReference>